<reference evidence="2 3" key="1">
    <citation type="submission" date="2021-03" db="EMBL/GenBank/DDBJ databases">
        <title>Whole genome shotgun sequence of Actinoplanes toevensis NBRC 105298.</title>
        <authorList>
            <person name="Komaki H."/>
            <person name="Tamura T."/>
        </authorList>
    </citation>
    <scope>NUCLEOTIDE SEQUENCE [LARGE SCALE GENOMIC DNA]</scope>
    <source>
        <strain evidence="2 3">NBRC 105298</strain>
    </source>
</reference>
<feature type="compositionally biased region" description="Polar residues" evidence="1">
    <location>
        <begin position="229"/>
        <end position="238"/>
    </location>
</feature>
<protein>
    <submittedName>
        <fullName evidence="2">Uncharacterized protein</fullName>
    </submittedName>
</protein>
<dbReference type="EMBL" id="BOQN01000070">
    <property type="protein sequence ID" value="GIM93780.1"/>
    <property type="molecule type" value="Genomic_DNA"/>
</dbReference>
<dbReference type="AlphaFoldDB" id="A0A919TDY6"/>
<comment type="caution">
    <text evidence="2">The sequence shown here is derived from an EMBL/GenBank/DDBJ whole genome shotgun (WGS) entry which is preliminary data.</text>
</comment>
<keyword evidence="3" id="KW-1185">Reference proteome</keyword>
<sequence>MSIHEDHHPLDRDTAELLLRDPAARRAHPVGALLAAASAPATGRHLAGEDAAAMAFTAAHLTSPRSRRIQMLKTTLAKLLTVKVAAAVAALGAGGVALAAGTGTLPGPLHKPAGPPASSVAAEASHPARPKSTTPSARPSHSLAPADLAKLCARWTARPGDQRKGALDEPEFGNLVREAGRKDRDRVDHFCTDLRRPQTSGKPEVRTSGSVRPSGSGKPGPRPADHPSGTPNSTRSGR</sequence>
<evidence type="ECO:0000256" key="1">
    <source>
        <dbReference type="SAM" id="MobiDB-lite"/>
    </source>
</evidence>
<evidence type="ECO:0000313" key="2">
    <source>
        <dbReference type="EMBL" id="GIM93780.1"/>
    </source>
</evidence>
<feature type="compositionally biased region" description="Basic and acidic residues" evidence="1">
    <location>
        <begin position="178"/>
        <end position="196"/>
    </location>
</feature>
<name>A0A919TDY6_9ACTN</name>
<accession>A0A919TDY6</accession>
<feature type="region of interest" description="Disordered" evidence="1">
    <location>
        <begin position="108"/>
        <end position="143"/>
    </location>
</feature>
<organism evidence="2 3">
    <name type="scientific">Paractinoplanes toevensis</name>
    <dbReference type="NCBI Taxonomy" id="571911"/>
    <lineage>
        <taxon>Bacteria</taxon>
        <taxon>Bacillati</taxon>
        <taxon>Actinomycetota</taxon>
        <taxon>Actinomycetes</taxon>
        <taxon>Micromonosporales</taxon>
        <taxon>Micromonosporaceae</taxon>
        <taxon>Paractinoplanes</taxon>
    </lineage>
</organism>
<evidence type="ECO:0000313" key="3">
    <source>
        <dbReference type="Proteomes" id="UP000677082"/>
    </source>
</evidence>
<proteinExistence type="predicted"/>
<feature type="region of interest" description="Disordered" evidence="1">
    <location>
        <begin position="177"/>
        <end position="238"/>
    </location>
</feature>
<gene>
    <name evidence="2" type="ORF">Ato02nite_055730</name>
</gene>
<dbReference type="RefSeq" id="WP_213009575.1">
    <property type="nucleotide sequence ID" value="NZ_BOQN01000070.1"/>
</dbReference>
<dbReference type="Proteomes" id="UP000677082">
    <property type="component" value="Unassembled WGS sequence"/>
</dbReference>